<organism evidence="1 2">
    <name type="scientific">[Clostridium] leptum</name>
    <dbReference type="NCBI Taxonomy" id="1535"/>
    <lineage>
        <taxon>Bacteria</taxon>
        <taxon>Bacillati</taxon>
        <taxon>Bacillota</taxon>
        <taxon>Clostridia</taxon>
        <taxon>Eubacteriales</taxon>
        <taxon>Oscillospiraceae</taxon>
        <taxon>Oscillospiraceae incertae sedis</taxon>
    </lineage>
</organism>
<dbReference type="EMBL" id="QRTC01000017">
    <property type="protein sequence ID" value="RGQ41540.1"/>
    <property type="molecule type" value="Genomic_DNA"/>
</dbReference>
<gene>
    <name evidence="1" type="ORF">DWY99_05880</name>
</gene>
<evidence type="ECO:0000313" key="1">
    <source>
        <dbReference type="EMBL" id="RGQ41540.1"/>
    </source>
</evidence>
<sequence length="103" mass="11863">MNNPPALLKFQIYPAASRLRTLQRTVRRGKTALPMTEEAARTELFRTIIEKGGVAFRQSDSRIAELRRCQCGYRFPSSGDPFSLHWKENLCQWDITMIFLSGL</sequence>
<dbReference type="Proteomes" id="UP000284751">
    <property type="component" value="Unassembled WGS sequence"/>
</dbReference>
<accession>A0A412AY44</accession>
<dbReference type="AlphaFoldDB" id="A0A412AY44"/>
<proteinExistence type="predicted"/>
<comment type="caution">
    <text evidence="1">The sequence shown here is derived from an EMBL/GenBank/DDBJ whole genome shotgun (WGS) entry which is preliminary data.</text>
</comment>
<name>A0A412AY44_9FIRM</name>
<reference evidence="1 2" key="1">
    <citation type="submission" date="2018-08" db="EMBL/GenBank/DDBJ databases">
        <title>A genome reference for cultivated species of the human gut microbiota.</title>
        <authorList>
            <person name="Zou Y."/>
            <person name="Xue W."/>
            <person name="Luo G."/>
        </authorList>
    </citation>
    <scope>NUCLEOTIDE SEQUENCE [LARGE SCALE GENOMIC DNA]</scope>
    <source>
        <strain evidence="1 2">AF28-26</strain>
    </source>
</reference>
<evidence type="ECO:0000313" key="2">
    <source>
        <dbReference type="Proteomes" id="UP000284751"/>
    </source>
</evidence>
<protein>
    <submittedName>
        <fullName evidence="1">Uncharacterized protein</fullName>
    </submittedName>
</protein>